<feature type="region of interest" description="Disordered" evidence="3">
    <location>
        <begin position="207"/>
        <end position="226"/>
    </location>
</feature>
<dbReference type="CDD" id="cd00254">
    <property type="entry name" value="LT-like"/>
    <property type="match status" value="1"/>
</dbReference>
<dbReference type="eggNOG" id="COG0741">
    <property type="taxonomic scope" value="Bacteria"/>
</dbReference>
<reference evidence="5 6" key="1">
    <citation type="journal article" date="2011" name="Stand. Genomic Sci.">
        <title>Complete genome sequence of Parvibaculum lavamentivorans type strain (DS-1(T)).</title>
        <authorList>
            <person name="Schleheck D."/>
            <person name="Weiss M."/>
            <person name="Pitluck S."/>
            <person name="Bruce D."/>
            <person name="Land M.L."/>
            <person name="Han S."/>
            <person name="Saunders E."/>
            <person name="Tapia R."/>
            <person name="Detter C."/>
            <person name="Brettin T."/>
            <person name="Han J."/>
            <person name="Woyke T."/>
            <person name="Goodwin L."/>
            <person name="Pennacchio L."/>
            <person name="Nolan M."/>
            <person name="Cook A.M."/>
            <person name="Kjelleberg S."/>
            <person name="Thomas T."/>
        </authorList>
    </citation>
    <scope>NUCLEOTIDE SEQUENCE [LARGE SCALE GENOMIC DNA]</scope>
    <source>
        <strain evidence="6">DS-1 / DSM 13023 / NCIMB 13966</strain>
    </source>
</reference>
<dbReference type="Pfam" id="PF01464">
    <property type="entry name" value="SLT"/>
    <property type="match status" value="1"/>
</dbReference>
<dbReference type="CAZy" id="GH23">
    <property type="family name" value="Glycoside Hydrolase Family 23"/>
</dbReference>
<accession>A7HU54</accession>
<proteinExistence type="inferred from homology"/>
<dbReference type="SUPFAM" id="SSF53955">
    <property type="entry name" value="Lysozyme-like"/>
    <property type="match status" value="1"/>
</dbReference>
<evidence type="ECO:0000256" key="2">
    <source>
        <dbReference type="ARBA" id="ARBA00009387"/>
    </source>
</evidence>
<dbReference type="AlphaFoldDB" id="A7HU54"/>
<dbReference type="InterPro" id="IPR023346">
    <property type="entry name" value="Lysozyme-like_dom_sf"/>
</dbReference>
<organism evidence="5 6">
    <name type="scientific">Parvibaculum lavamentivorans (strain DS-1 / DSM 13023 / NCIMB 13966)</name>
    <dbReference type="NCBI Taxonomy" id="402881"/>
    <lineage>
        <taxon>Bacteria</taxon>
        <taxon>Pseudomonadati</taxon>
        <taxon>Pseudomonadota</taxon>
        <taxon>Alphaproteobacteria</taxon>
        <taxon>Hyphomicrobiales</taxon>
        <taxon>Parvibaculaceae</taxon>
        <taxon>Parvibaculum</taxon>
    </lineage>
</organism>
<evidence type="ECO:0000313" key="6">
    <source>
        <dbReference type="Proteomes" id="UP000006377"/>
    </source>
</evidence>
<dbReference type="RefSeq" id="WP_012110730.1">
    <property type="nucleotide sequence ID" value="NC_009719.1"/>
</dbReference>
<evidence type="ECO:0000256" key="1">
    <source>
        <dbReference type="ARBA" id="ARBA00007734"/>
    </source>
</evidence>
<evidence type="ECO:0000313" key="5">
    <source>
        <dbReference type="EMBL" id="ABS63437.1"/>
    </source>
</evidence>
<dbReference type="STRING" id="402881.Plav_1820"/>
<dbReference type="KEGG" id="pla:Plav_1820"/>
<keyword evidence="6" id="KW-1185">Reference proteome</keyword>
<comment type="similarity">
    <text evidence="1">Belongs to the transglycosylase Slt family.</text>
</comment>
<comment type="similarity">
    <text evidence="2">Belongs to the virb1 family.</text>
</comment>
<dbReference type="PANTHER" id="PTHR37423:SF2">
    <property type="entry name" value="MEMBRANE-BOUND LYTIC MUREIN TRANSGLYCOSYLASE C"/>
    <property type="match status" value="1"/>
</dbReference>
<dbReference type="EMBL" id="CP000774">
    <property type="protein sequence ID" value="ABS63437.1"/>
    <property type="molecule type" value="Genomic_DNA"/>
</dbReference>
<dbReference type="Proteomes" id="UP000006377">
    <property type="component" value="Chromosome"/>
</dbReference>
<feature type="domain" description="Transglycosylase SLT" evidence="4">
    <location>
        <begin position="44"/>
        <end position="144"/>
    </location>
</feature>
<protein>
    <submittedName>
        <fullName evidence="5">Lytic transglycosylase catalytic</fullName>
    </submittedName>
</protein>
<sequence>MDILTLVLAHAIRNAEPEHDLSPLLTVSMAVEPEAGDMAQWRPLIVEAARRFGIPVDWIEAVIEAESGGRTVLDGAPITSPAGAMGLMQLMPATYAELRARHGLGPDPHDPRDNILAGTAYLREMRDRFGFPGLFAAYHAGPTRYVACLKGEEPLPEETLVYLTTLLPRIDLVAADDRKVVQRMTARASFASGKSLFFPLGGHEMRAEIGSSSDPKRPSEQHLFVGSGGKLQGESAAVDGDLFAPLSGTFR</sequence>
<dbReference type="HOGENOM" id="CLU_077897_2_0_5"/>
<dbReference type="Gene3D" id="1.10.530.10">
    <property type="match status" value="1"/>
</dbReference>
<evidence type="ECO:0000259" key="4">
    <source>
        <dbReference type="Pfam" id="PF01464"/>
    </source>
</evidence>
<evidence type="ECO:0000256" key="3">
    <source>
        <dbReference type="SAM" id="MobiDB-lite"/>
    </source>
</evidence>
<dbReference type="PANTHER" id="PTHR37423">
    <property type="entry name" value="SOLUBLE LYTIC MUREIN TRANSGLYCOSYLASE-RELATED"/>
    <property type="match status" value="1"/>
</dbReference>
<gene>
    <name evidence="5" type="ordered locus">Plav_1820</name>
</gene>
<name>A7HU54_PARL1</name>
<dbReference type="InterPro" id="IPR008258">
    <property type="entry name" value="Transglycosylase_SLT_dom_1"/>
</dbReference>